<dbReference type="RefSeq" id="WP_197312607.1">
    <property type="nucleotide sequence ID" value="NZ_JADZLT010000055.1"/>
</dbReference>
<name>A0A931I4R6_9HYPH</name>
<keyword evidence="1" id="KW-0732">Signal</keyword>
<comment type="caution">
    <text evidence="2">The sequence shown here is derived from an EMBL/GenBank/DDBJ whole genome shotgun (WGS) entry which is preliminary data.</text>
</comment>
<evidence type="ECO:0000313" key="2">
    <source>
        <dbReference type="EMBL" id="MBH0239519.1"/>
    </source>
</evidence>
<proteinExistence type="predicted"/>
<dbReference type="Proteomes" id="UP000631694">
    <property type="component" value="Unassembled WGS sequence"/>
</dbReference>
<protein>
    <recommendedName>
        <fullName evidence="4">HEAT repeat domain-containing protein</fullName>
    </recommendedName>
</protein>
<gene>
    <name evidence="2" type="ORF">I5731_16980</name>
</gene>
<evidence type="ECO:0008006" key="4">
    <source>
        <dbReference type="Google" id="ProtNLM"/>
    </source>
</evidence>
<dbReference type="AlphaFoldDB" id="A0A931I4R6"/>
<feature type="signal peptide" evidence="1">
    <location>
        <begin position="1"/>
        <end position="21"/>
    </location>
</feature>
<feature type="chain" id="PRO_5037458965" description="HEAT repeat domain-containing protein" evidence="1">
    <location>
        <begin position="22"/>
        <end position="210"/>
    </location>
</feature>
<sequence>MKRLLAMLTASLMTLVVPAAAQQTLDEIKKQLSSQKSELDEVDALLAQEDKNLRIAAMELLLKSGNPSFVQRAKETGLFSSDPELQRAAVAAIFEAGGPFRLVADLTTAPEEKTKAKAWLSYVRGALTVDEKVGTYVFQTGPYDKSKQCWPFKEGRNCAFTLAGAAISLAEWRGVTGELTLSSDGVLAGALRSTDFSNTIPFPVSVSLID</sequence>
<accession>A0A931I4R6</accession>
<evidence type="ECO:0000313" key="3">
    <source>
        <dbReference type="Proteomes" id="UP000631694"/>
    </source>
</evidence>
<dbReference type="EMBL" id="JADZLT010000055">
    <property type="protein sequence ID" value="MBH0239519.1"/>
    <property type="molecule type" value="Genomic_DNA"/>
</dbReference>
<organism evidence="2 3">
    <name type="scientific">Methylobrevis albus</name>
    <dbReference type="NCBI Taxonomy" id="2793297"/>
    <lineage>
        <taxon>Bacteria</taxon>
        <taxon>Pseudomonadati</taxon>
        <taxon>Pseudomonadota</taxon>
        <taxon>Alphaproteobacteria</taxon>
        <taxon>Hyphomicrobiales</taxon>
        <taxon>Pleomorphomonadaceae</taxon>
        <taxon>Methylobrevis</taxon>
    </lineage>
</organism>
<keyword evidence="3" id="KW-1185">Reference proteome</keyword>
<reference evidence="2" key="1">
    <citation type="submission" date="2020-12" db="EMBL/GenBank/DDBJ databases">
        <title>Methylobrevis albus sp. nov., isolated from fresh water lack sediment.</title>
        <authorList>
            <person name="Zou Q."/>
        </authorList>
    </citation>
    <scope>NUCLEOTIDE SEQUENCE</scope>
    <source>
        <strain evidence="2">L22</strain>
    </source>
</reference>
<evidence type="ECO:0000256" key="1">
    <source>
        <dbReference type="SAM" id="SignalP"/>
    </source>
</evidence>